<comment type="caution">
    <text evidence="2">The sequence shown here is derived from an EMBL/GenBank/DDBJ whole genome shotgun (WGS) entry which is preliminary data.</text>
</comment>
<evidence type="ECO:0000313" key="3">
    <source>
        <dbReference type="Proteomes" id="UP000191342"/>
    </source>
</evidence>
<keyword evidence="3" id="KW-1185">Reference proteome</keyword>
<gene>
    <name evidence="2" type="ORF">PENFLA_c011G02174</name>
</gene>
<keyword evidence="1" id="KW-0732">Signal</keyword>
<organism evidence="2 3">
    <name type="scientific">Penicillium flavigenum</name>
    <dbReference type="NCBI Taxonomy" id="254877"/>
    <lineage>
        <taxon>Eukaryota</taxon>
        <taxon>Fungi</taxon>
        <taxon>Dikarya</taxon>
        <taxon>Ascomycota</taxon>
        <taxon>Pezizomycotina</taxon>
        <taxon>Eurotiomycetes</taxon>
        <taxon>Eurotiomycetidae</taxon>
        <taxon>Eurotiales</taxon>
        <taxon>Aspergillaceae</taxon>
        <taxon>Penicillium</taxon>
    </lineage>
</organism>
<evidence type="ECO:0000313" key="2">
    <source>
        <dbReference type="EMBL" id="OQE23320.1"/>
    </source>
</evidence>
<dbReference type="EMBL" id="MLQL01000011">
    <property type="protein sequence ID" value="OQE23320.1"/>
    <property type="molecule type" value="Genomic_DNA"/>
</dbReference>
<evidence type="ECO:0000256" key="1">
    <source>
        <dbReference type="SAM" id="SignalP"/>
    </source>
</evidence>
<accession>A0A1V6TBI3</accession>
<protein>
    <submittedName>
        <fullName evidence="2">Uncharacterized protein</fullName>
    </submittedName>
</protein>
<feature type="chain" id="PRO_5013320162" evidence="1">
    <location>
        <begin position="22"/>
        <end position="119"/>
    </location>
</feature>
<sequence length="119" mass="13294">MHLSTTAFIAALSTLAATGAAKTGATLYEQVHFQGLTEDIPDDDLCHQPKLLFRKASSVKFHDHSACHVYRDKYCNIVRPLPKEVSDLEPFSIDNAIESVRCKYLVTQIEERMVATDTP</sequence>
<reference evidence="3" key="1">
    <citation type="journal article" date="2017" name="Nat. Microbiol.">
        <title>Global analysis of biosynthetic gene clusters reveals vast potential of secondary metabolite production in Penicillium species.</title>
        <authorList>
            <person name="Nielsen J.C."/>
            <person name="Grijseels S."/>
            <person name="Prigent S."/>
            <person name="Ji B."/>
            <person name="Dainat J."/>
            <person name="Nielsen K.F."/>
            <person name="Frisvad J.C."/>
            <person name="Workman M."/>
            <person name="Nielsen J."/>
        </authorList>
    </citation>
    <scope>NUCLEOTIDE SEQUENCE [LARGE SCALE GENOMIC DNA]</scope>
    <source>
        <strain evidence="3">IBT 14082</strain>
    </source>
</reference>
<dbReference type="AlphaFoldDB" id="A0A1V6TBI3"/>
<proteinExistence type="predicted"/>
<name>A0A1V6TBI3_9EURO</name>
<feature type="signal peptide" evidence="1">
    <location>
        <begin position="1"/>
        <end position="21"/>
    </location>
</feature>
<dbReference type="Proteomes" id="UP000191342">
    <property type="component" value="Unassembled WGS sequence"/>
</dbReference>